<dbReference type="SMART" id="SM00064">
    <property type="entry name" value="FYVE"/>
    <property type="match status" value="1"/>
</dbReference>
<evidence type="ECO:0000256" key="4">
    <source>
        <dbReference type="SAM" id="MobiDB-lite"/>
    </source>
</evidence>
<feature type="compositionally biased region" description="Polar residues" evidence="4">
    <location>
        <begin position="213"/>
        <end position="223"/>
    </location>
</feature>
<feature type="compositionally biased region" description="Polar residues" evidence="4">
    <location>
        <begin position="416"/>
        <end position="432"/>
    </location>
</feature>
<accession>A0ABQ9EWP9</accession>
<dbReference type="SUPFAM" id="SSF57903">
    <property type="entry name" value="FYVE/PHD zinc finger"/>
    <property type="match status" value="1"/>
</dbReference>
<dbReference type="EMBL" id="JARBDR010000648">
    <property type="protein sequence ID" value="KAJ8309621.1"/>
    <property type="molecule type" value="Genomic_DNA"/>
</dbReference>
<feature type="region of interest" description="Disordered" evidence="4">
    <location>
        <begin position="374"/>
        <end position="486"/>
    </location>
</feature>
<feature type="compositionally biased region" description="Low complexity" evidence="4">
    <location>
        <begin position="445"/>
        <end position="457"/>
    </location>
</feature>
<dbReference type="InterPro" id="IPR000306">
    <property type="entry name" value="Znf_FYVE"/>
</dbReference>
<keyword evidence="1" id="KW-0479">Metal-binding</keyword>
<evidence type="ECO:0000313" key="7">
    <source>
        <dbReference type="Proteomes" id="UP001217089"/>
    </source>
</evidence>
<evidence type="ECO:0000256" key="1">
    <source>
        <dbReference type="ARBA" id="ARBA00022723"/>
    </source>
</evidence>
<name>A0ABQ9EWP9_TEGGR</name>
<feature type="compositionally biased region" description="Basic and acidic residues" evidence="4">
    <location>
        <begin position="224"/>
        <end position="234"/>
    </location>
</feature>
<evidence type="ECO:0000313" key="6">
    <source>
        <dbReference type="EMBL" id="KAJ8309621.1"/>
    </source>
</evidence>
<proteinExistence type="predicted"/>
<evidence type="ECO:0000256" key="3">
    <source>
        <dbReference type="ARBA" id="ARBA00022833"/>
    </source>
</evidence>
<sequence length="660" mass="72233">MYFKHTAYCDDLVVTRQMDNLIVDLDKVLDDFEAEESTPKIPGQEITPSDYAYFVAKNEDKPWDDMSRGPITSAPTWNMYQNDDFVKTVSYDIPYTPVENFDLSEADFAPKIGVDEKQTYTGPLDTLDKNIDTEDDKIYIEQKEYSLEDKVVNGNIVGHHHNNDSLNNRNDFSYTIKPKAVLIENVDVNLSNSYISDTHGVEDNAIDIHSKGVAQNGNINNGGKTEKQFSDNDSHSPGSIQADQSVIAQNQSSVEDFKYPVQVVDKFTPISPEKSFIPNTHHQVIQESSQPKGVNSVYYSGDNFQDTVATNSYATQNGNEIDITVSKNDLEKQFPDCQNSFSMEKNVDEMNSMLNNCSESSQDNSEQTFEGRKANVGNDSLTSDHSEGNVKSDSISEKEKCENVIDSSGDGHKLTESINSVQSTQPTTNISETDVVGFGQDGDSDNNSGLNASLSNGRSQDSSLMGSSPVSGGARPKEPVLRPSSLMGLSKVSLEFDGNRSARHLMPSPTRTQNMLGLPTDSSPNGGETKRSNIASRGFGAERSHVPYTFPYDGVDDNGSTDTSETPESAVPEVVGEEDEIYEKDGDVPSVDEVSGAAGSTPSPEASLPESPIVPSHSENVLGKVAPRWIPDAEAPTCMGCDLKFTFTKRRHHCRACGKF</sequence>
<dbReference type="InterPro" id="IPR013083">
    <property type="entry name" value="Znf_RING/FYVE/PHD"/>
</dbReference>
<reference evidence="6 7" key="1">
    <citation type="submission" date="2022-12" db="EMBL/GenBank/DDBJ databases">
        <title>Chromosome-level genome of Tegillarca granosa.</title>
        <authorList>
            <person name="Kim J."/>
        </authorList>
    </citation>
    <scope>NUCLEOTIDE SEQUENCE [LARGE SCALE GENOMIC DNA]</scope>
    <source>
        <strain evidence="6">Teg-2019</strain>
        <tissue evidence="6">Adductor muscle</tissue>
    </source>
</reference>
<feature type="compositionally biased region" description="Polar residues" evidence="4">
    <location>
        <begin position="509"/>
        <end position="526"/>
    </location>
</feature>
<keyword evidence="2" id="KW-0863">Zinc-finger</keyword>
<dbReference type="Proteomes" id="UP001217089">
    <property type="component" value="Unassembled WGS sequence"/>
</dbReference>
<comment type="caution">
    <text evidence="6">The sequence shown here is derived from an EMBL/GenBank/DDBJ whole genome shotgun (WGS) entry which is preliminary data.</text>
</comment>
<dbReference type="PANTHER" id="PTHR46319">
    <property type="entry name" value="ZINC FINGER FYVE DOMAIN-CONTAINING PROTEIN"/>
    <property type="match status" value="1"/>
</dbReference>
<evidence type="ECO:0000259" key="5">
    <source>
        <dbReference type="SMART" id="SM00064"/>
    </source>
</evidence>
<feature type="compositionally biased region" description="Basic and acidic residues" evidence="4">
    <location>
        <begin position="382"/>
        <end position="415"/>
    </location>
</feature>
<keyword evidence="3" id="KW-0862">Zinc</keyword>
<feature type="compositionally biased region" description="Polar residues" evidence="4">
    <location>
        <begin position="458"/>
        <end position="470"/>
    </location>
</feature>
<dbReference type="Gene3D" id="3.30.40.10">
    <property type="entry name" value="Zinc/RING finger domain, C3HC4 (zinc finger)"/>
    <property type="match status" value="1"/>
</dbReference>
<feature type="compositionally biased region" description="Polar residues" evidence="4">
    <location>
        <begin position="558"/>
        <end position="567"/>
    </location>
</feature>
<dbReference type="Pfam" id="PF01363">
    <property type="entry name" value="FYVE"/>
    <property type="match status" value="1"/>
</dbReference>
<feature type="region of interest" description="Disordered" evidence="4">
    <location>
        <begin position="213"/>
        <end position="240"/>
    </location>
</feature>
<keyword evidence="7" id="KW-1185">Reference proteome</keyword>
<evidence type="ECO:0000256" key="2">
    <source>
        <dbReference type="ARBA" id="ARBA00022771"/>
    </source>
</evidence>
<organism evidence="6 7">
    <name type="scientific">Tegillarca granosa</name>
    <name type="common">Malaysian cockle</name>
    <name type="synonym">Anadara granosa</name>
    <dbReference type="NCBI Taxonomy" id="220873"/>
    <lineage>
        <taxon>Eukaryota</taxon>
        <taxon>Metazoa</taxon>
        <taxon>Spiralia</taxon>
        <taxon>Lophotrochozoa</taxon>
        <taxon>Mollusca</taxon>
        <taxon>Bivalvia</taxon>
        <taxon>Autobranchia</taxon>
        <taxon>Pteriomorphia</taxon>
        <taxon>Arcoida</taxon>
        <taxon>Arcoidea</taxon>
        <taxon>Arcidae</taxon>
        <taxon>Tegillarca</taxon>
    </lineage>
</organism>
<dbReference type="InterPro" id="IPR011011">
    <property type="entry name" value="Znf_FYVE_PHD"/>
</dbReference>
<gene>
    <name evidence="6" type="ORF">KUTeg_012828</name>
</gene>
<dbReference type="PANTHER" id="PTHR46319:SF3">
    <property type="entry name" value="ZINC FINGER FYVE DOMAIN-CONTAINING PROTEIN"/>
    <property type="match status" value="1"/>
</dbReference>
<feature type="domain" description="FYVE zinc finger" evidence="5">
    <location>
        <begin position="624"/>
        <end position="659"/>
    </location>
</feature>
<protein>
    <recommendedName>
        <fullName evidence="5">FYVE zinc finger domain-containing protein</fullName>
    </recommendedName>
</protein>
<feature type="region of interest" description="Disordered" evidence="4">
    <location>
        <begin position="501"/>
        <end position="619"/>
    </location>
</feature>